<dbReference type="EMBL" id="JAGKQQ010000002">
    <property type="protein sequence ID" value="MBP3960897.1"/>
    <property type="molecule type" value="Genomic_DNA"/>
</dbReference>
<feature type="chain" id="PRO_5046307462" description="Flagellar biosynthetic protein FliO" evidence="3">
    <location>
        <begin position="21"/>
        <end position="179"/>
    </location>
</feature>
<dbReference type="Proteomes" id="UP000676565">
    <property type="component" value="Unassembled WGS sequence"/>
</dbReference>
<name>A0ABS5C5H0_9BACT</name>
<keyword evidence="5" id="KW-1185">Reference proteome</keyword>
<evidence type="ECO:0008006" key="6">
    <source>
        <dbReference type="Google" id="ProtNLM"/>
    </source>
</evidence>
<proteinExistence type="predicted"/>
<evidence type="ECO:0000256" key="3">
    <source>
        <dbReference type="SAM" id="SignalP"/>
    </source>
</evidence>
<evidence type="ECO:0000313" key="4">
    <source>
        <dbReference type="EMBL" id="MBP3960897.1"/>
    </source>
</evidence>
<feature type="region of interest" description="Disordered" evidence="1">
    <location>
        <begin position="132"/>
        <end position="152"/>
    </location>
</feature>
<evidence type="ECO:0000313" key="5">
    <source>
        <dbReference type="Proteomes" id="UP000676565"/>
    </source>
</evidence>
<evidence type="ECO:0000256" key="1">
    <source>
        <dbReference type="SAM" id="MobiDB-lite"/>
    </source>
</evidence>
<protein>
    <recommendedName>
        <fullName evidence="6">Flagellar biosynthetic protein FliO</fullName>
    </recommendedName>
</protein>
<accession>A0ABS5C5H0</accession>
<dbReference type="RefSeq" id="WP_210663382.1">
    <property type="nucleotide sequence ID" value="NZ_JAGKQQ010000002.1"/>
</dbReference>
<comment type="caution">
    <text evidence="4">The sequence shown here is derived from an EMBL/GenBank/DDBJ whole genome shotgun (WGS) entry which is preliminary data.</text>
</comment>
<feature type="signal peptide" evidence="3">
    <location>
        <begin position="1"/>
        <end position="20"/>
    </location>
</feature>
<gene>
    <name evidence="4" type="ORF">J8F10_37220</name>
</gene>
<evidence type="ECO:0000256" key="2">
    <source>
        <dbReference type="SAM" id="Phobius"/>
    </source>
</evidence>
<keyword evidence="2" id="KW-0812">Transmembrane</keyword>
<sequence>MTRTFVALAVSLGTAAPLFAGPTSGFEYTAPTTPAAPDFGALVLRLVLMTVVLVGLCVLVLGLARRANRPAGGTGDGGGRVKHEGTLALDRVCAVHMLTVDGQTVAVTTDATGLRSMVVLAEPFDAALNAATEPDVETEPAPPAPVAPAVPKWSPNDVHQLLQRLVSRTDGPVQGAGLR</sequence>
<feature type="transmembrane region" description="Helical" evidence="2">
    <location>
        <begin position="44"/>
        <end position="64"/>
    </location>
</feature>
<keyword evidence="2" id="KW-1133">Transmembrane helix</keyword>
<keyword evidence="3" id="KW-0732">Signal</keyword>
<keyword evidence="2" id="KW-0472">Membrane</keyword>
<reference evidence="4 5" key="1">
    <citation type="submission" date="2021-04" db="EMBL/GenBank/DDBJ databases">
        <authorList>
            <person name="Ivanova A."/>
        </authorList>
    </citation>
    <scope>NUCLEOTIDE SEQUENCE [LARGE SCALE GENOMIC DNA]</scope>
    <source>
        <strain evidence="4 5">G18</strain>
    </source>
</reference>
<organism evidence="4 5">
    <name type="scientific">Gemmata palustris</name>
    <dbReference type="NCBI Taxonomy" id="2822762"/>
    <lineage>
        <taxon>Bacteria</taxon>
        <taxon>Pseudomonadati</taxon>
        <taxon>Planctomycetota</taxon>
        <taxon>Planctomycetia</taxon>
        <taxon>Gemmatales</taxon>
        <taxon>Gemmataceae</taxon>
        <taxon>Gemmata</taxon>
    </lineage>
</organism>